<reference evidence="3" key="2">
    <citation type="submission" date="2016-03" db="EMBL/GenBank/DDBJ databases">
        <authorList>
            <person name="Seldin L."/>
        </authorList>
    </citation>
    <scope>NUCLEOTIDE SEQUENCE [LARGE SCALE GENOMIC DNA]</scope>
    <source>
        <strain evidence="3">PP9</strain>
    </source>
</reference>
<name>A0A143H9K6_9BACL</name>
<evidence type="ECO:0000313" key="3">
    <source>
        <dbReference type="Proteomes" id="UP000076021"/>
    </source>
</evidence>
<reference evidence="1 3" key="1">
    <citation type="journal article" date="2016" name="Genome Announc.">
        <title>Whole-Genome Sequence of Rummeliibacillus stabekisii Strain PP9 Isolated from Antarctic Soil.</title>
        <authorList>
            <person name="da Mota F.F."/>
            <person name="Vollu R.E."/>
            <person name="Jurelevicius D."/>
            <person name="Seldin L."/>
        </authorList>
    </citation>
    <scope>NUCLEOTIDE SEQUENCE [LARGE SCALE GENOMIC DNA]</scope>
    <source>
        <strain evidence="1 3">PP9</strain>
    </source>
</reference>
<protein>
    <submittedName>
        <fullName evidence="1">Uncharacterized protein</fullName>
    </submittedName>
</protein>
<keyword evidence="3" id="KW-1185">Reference proteome</keyword>
<accession>A0A143H9K6</accession>
<dbReference type="EMBL" id="CP014806">
    <property type="protein sequence ID" value="AMW99228.1"/>
    <property type="molecule type" value="Genomic_DNA"/>
</dbReference>
<dbReference type="Proteomes" id="UP000076021">
    <property type="component" value="Chromosome"/>
</dbReference>
<dbReference type="RefSeq" id="WP_066785435.1">
    <property type="nucleotide sequence ID" value="NZ_CP014806.1"/>
</dbReference>
<evidence type="ECO:0000313" key="1">
    <source>
        <dbReference type="EMBL" id="AMW98427.1"/>
    </source>
</evidence>
<dbReference type="KEGG" id="rst:ATY39_06965"/>
<dbReference type="KEGG" id="rst:ATY39_02660"/>
<organism evidence="1 3">
    <name type="scientific">Rummeliibacillus stabekisii</name>
    <dbReference type="NCBI Taxonomy" id="241244"/>
    <lineage>
        <taxon>Bacteria</taxon>
        <taxon>Bacillati</taxon>
        <taxon>Bacillota</taxon>
        <taxon>Bacilli</taxon>
        <taxon>Bacillales</taxon>
        <taxon>Caryophanaceae</taxon>
        <taxon>Rummeliibacillus</taxon>
    </lineage>
</organism>
<evidence type="ECO:0000313" key="2">
    <source>
        <dbReference type="EMBL" id="AMW99228.1"/>
    </source>
</evidence>
<proteinExistence type="predicted"/>
<dbReference type="STRING" id="241244.ATY39_02660"/>
<sequence>MNIQLQLENASLNITEGNDNHIEMAIRGFFGVCGYSVEQTDKKVEPQAIHKSEIKATDLIETVATKVFIPGGVNERTRQLPLIGSTKTLTQKPFETLSDAAGLPQTNIRETDNGLKLYKSHYMCPACGNEGTRYNRESNWYMKCHDCDTKIAQEAATFEKDINDIPVPDKDGNFFIGRDFYLEEDLFKESK</sequence>
<dbReference type="AlphaFoldDB" id="A0A143H9K6"/>
<gene>
    <name evidence="1" type="ORF">ATY39_02660</name>
    <name evidence="2" type="ORF">ATY39_06965</name>
</gene>
<dbReference type="OrthoDB" id="2613698at2"/>
<reference evidence="3" key="3">
    <citation type="submission" date="2016-03" db="EMBL/GenBank/DDBJ databases">
        <authorList>
            <person name="Ploux O."/>
        </authorList>
    </citation>
    <scope>NUCLEOTIDE SEQUENCE [LARGE SCALE GENOMIC DNA]</scope>
    <source>
        <strain evidence="3">PP9</strain>
    </source>
</reference>
<dbReference type="EMBL" id="CP014806">
    <property type="protein sequence ID" value="AMW98427.1"/>
    <property type="molecule type" value="Genomic_DNA"/>
</dbReference>